<organism evidence="2 3">
    <name type="scientific">Gossypium australe</name>
    <dbReference type="NCBI Taxonomy" id="47621"/>
    <lineage>
        <taxon>Eukaryota</taxon>
        <taxon>Viridiplantae</taxon>
        <taxon>Streptophyta</taxon>
        <taxon>Embryophyta</taxon>
        <taxon>Tracheophyta</taxon>
        <taxon>Spermatophyta</taxon>
        <taxon>Magnoliopsida</taxon>
        <taxon>eudicotyledons</taxon>
        <taxon>Gunneridae</taxon>
        <taxon>Pentapetalae</taxon>
        <taxon>rosids</taxon>
        <taxon>malvids</taxon>
        <taxon>Malvales</taxon>
        <taxon>Malvaceae</taxon>
        <taxon>Malvoideae</taxon>
        <taxon>Gossypium</taxon>
    </lineage>
</organism>
<evidence type="ECO:0000256" key="1">
    <source>
        <dbReference type="SAM" id="MobiDB-lite"/>
    </source>
</evidence>
<dbReference type="EMBL" id="SMMG02000006">
    <property type="protein sequence ID" value="KAA3470226.1"/>
    <property type="molecule type" value="Genomic_DNA"/>
</dbReference>
<feature type="compositionally biased region" description="Low complexity" evidence="1">
    <location>
        <begin position="35"/>
        <end position="47"/>
    </location>
</feature>
<keyword evidence="3" id="KW-1185">Reference proteome</keyword>
<feature type="compositionally biased region" description="Polar residues" evidence="1">
    <location>
        <begin position="65"/>
        <end position="74"/>
    </location>
</feature>
<gene>
    <name evidence="2" type="ORF">EPI10_015954</name>
</gene>
<dbReference type="Pfam" id="PF08284">
    <property type="entry name" value="RVP_2"/>
    <property type="match status" value="1"/>
</dbReference>
<accession>A0A5B6VME6</accession>
<reference evidence="3" key="1">
    <citation type="journal article" date="2019" name="Plant Biotechnol. J.">
        <title>Genome sequencing of the Australian wild diploid species Gossypium australe highlights disease resistance and delayed gland morphogenesis.</title>
        <authorList>
            <person name="Cai Y."/>
            <person name="Cai X."/>
            <person name="Wang Q."/>
            <person name="Wang P."/>
            <person name="Zhang Y."/>
            <person name="Cai C."/>
            <person name="Xu Y."/>
            <person name="Wang K."/>
            <person name="Zhou Z."/>
            <person name="Wang C."/>
            <person name="Geng S."/>
            <person name="Li B."/>
            <person name="Dong Q."/>
            <person name="Hou Y."/>
            <person name="Wang H."/>
            <person name="Ai P."/>
            <person name="Liu Z."/>
            <person name="Yi F."/>
            <person name="Sun M."/>
            <person name="An G."/>
            <person name="Cheng J."/>
            <person name="Zhang Y."/>
            <person name="Shi Q."/>
            <person name="Xie Y."/>
            <person name="Shi X."/>
            <person name="Chang Y."/>
            <person name="Huang F."/>
            <person name="Chen Y."/>
            <person name="Hong S."/>
            <person name="Mi L."/>
            <person name="Sun Q."/>
            <person name="Zhang L."/>
            <person name="Zhou B."/>
            <person name="Peng R."/>
            <person name="Zhang X."/>
            <person name="Liu F."/>
        </authorList>
    </citation>
    <scope>NUCLEOTIDE SEQUENCE [LARGE SCALE GENOMIC DNA]</scope>
    <source>
        <strain evidence="3">cv. PA1801</strain>
    </source>
</reference>
<name>A0A5B6VME6_9ROSI</name>
<dbReference type="OrthoDB" id="1751572at2759"/>
<feature type="region of interest" description="Disordered" evidence="1">
    <location>
        <begin position="1"/>
        <end position="92"/>
    </location>
</feature>
<evidence type="ECO:0000313" key="3">
    <source>
        <dbReference type="Proteomes" id="UP000325315"/>
    </source>
</evidence>
<sequence length="154" mass="16867">MSKPYQSSLKKSRDSYARPNASNKYSNRDRRKQYSSSKAQATSVSSVGNDVRPSNTATRGRKPQNIGNTSGNRSATRDFAVRSKARTPTRAYAIRAPEEASSPDVITGTFTLYDTNVIALIDLGSTYSYICMNLISSKTLPVEPTEFVSSVLNP</sequence>
<proteinExistence type="predicted"/>
<comment type="caution">
    <text evidence="2">The sequence shown here is derived from an EMBL/GenBank/DDBJ whole genome shotgun (WGS) entry which is preliminary data.</text>
</comment>
<dbReference type="AlphaFoldDB" id="A0A5B6VME6"/>
<dbReference type="Proteomes" id="UP000325315">
    <property type="component" value="Unassembled WGS sequence"/>
</dbReference>
<evidence type="ECO:0000313" key="2">
    <source>
        <dbReference type="EMBL" id="KAA3470226.1"/>
    </source>
</evidence>
<protein>
    <submittedName>
        <fullName evidence="2">Gag-Pol polyprotein</fullName>
    </submittedName>
</protein>